<dbReference type="Proteomes" id="UP000295063">
    <property type="component" value="Unassembled WGS sequence"/>
</dbReference>
<organism evidence="2 3">
    <name type="scientific">Anaerospora hongkongensis</name>
    <dbReference type="NCBI Taxonomy" id="244830"/>
    <lineage>
        <taxon>Bacteria</taxon>
        <taxon>Bacillati</taxon>
        <taxon>Bacillota</taxon>
        <taxon>Negativicutes</taxon>
        <taxon>Selenomonadales</taxon>
        <taxon>Sporomusaceae</taxon>
        <taxon>Anaerospora</taxon>
    </lineage>
</organism>
<sequence>MPTIEEQPEYNTAVSAGPRINRGQRMRDRAMDTGGDGTLLSLEQVFEAKLAAIRTYEQRLSSIADPYTRKALQQLIHKERKELLHLAELTEMLEQSPETNTFARSRRRIRHEVKARTGHDLTFWLGLAVVGAVLLPSVREKLRPLAVKAVQGVMGFTEHTQGLFSGVREDIEDLVSEAQFERFKNSIEDELDDELPPSFETPNENSIRPDLA</sequence>
<protein>
    <submittedName>
        <fullName evidence="2">Uncharacterized protein</fullName>
    </submittedName>
</protein>
<keyword evidence="3" id="KW-1185">Reference proteome</keyword>
<accession>A0A4R1PZJ5</accession>
<evidence type="ECO:0000313" key="2">
    <source>
        <dbReference type="EMBL" id="TCL36969.1"/>
    </source>
</evidence>
<name>A0A4R1PZJ5_9FIRM</name>
<evidence type="ECO:0000256" key="1">
    <source>
        <dbReference type="SAM" id="MobiDB-lite"/>
    </source>
</evidence>
<reference evidence="2 3" key="1">
    <citation type="submission" date="2019-03" db="EMBL/GenBank/DDBJ databases">
        <title>Genomic Encyclopedia of Type Strains, Phase IV (KMG-IV): sequencing the most valuable type-strain genomes for metagenomic binning, comparative biology and taxonomic classification.</title>
        <authorList>
            <person name="Goeker M."/>
        </authorList>
    </citation>
    <scope>NUCLEOTIDE SEQUENCE [LARGE SCALE GENOMIC DNA]</scope>
    <source>
        <strain evidence="2 3">DSM 15969</strain>
    </source>
</reference>
<dbReference type="EMBL" id="SLUI01000007">
    <property type="protein sequence ID" value="TCL36969.1"/>
    <property type="molecule type" value="Genomic_DNA"/>
</dbReference>
<proteinExistence type="predicted"/>
<evidence type="ECO:0000313" key="3">
    <source>
        <dbReference type="Proteomes" id="UP000295063"/>
    </source>
</evidence>
<feature type="region of interest" description="Disordered" evidence="1">
    <location>
        <begin position="191"/>
        <end position="212"/>
    </location>
</feature>
<comment type="caution">
    <text evidence="2">The sequence shown here is derived from an EMBL/GenBank/DDBJ whole genome shotgun (WGS) entry which is preliminary data.</text>
</comment>
<dbReference type="RefSeq" id="WP_132080734.1">
    <property type="nucleotide sequence ID" value="NZ_SLUI01000007.1"/>
</dbReference>
<dbReference type="OrthoDB" id="1680725at2"/>
<gene>
    <name evidence="2" type="ORF">EV210_107234</name>
</gene>
<dbReference type="AlphaFoldDB" id="A0A4R1PZJ5"/>